<feature type="region of interest" description="Disordered" evidence="1">
    <location>
        <begin position="66"/>
        <end position="108"/>
    </location>
</feature>
<feature type="compositionally biased region" description="Basic and acidic residues" evidence="1">
    <location>
        <begin position="87"/>
        <end position="98"/>
    </location>
</feature>
<reference evidence="2 3" key="1">
    <citation type="submission" date="2018-10" db="EMBL/GenBank/DDBJ databases">
        <authorList>
            <person name="Ekblom R."/>
            <person name="Jareborg N."/>
        </authorList>
    </citation>
    <scope>NUCLEOTIDE SEQUENCE [LARGE SCALE GENOMIC DNA]</scope>
    <source>
        <tissue evidence="2">Muscle</tissue>
    </source>
</reference>
<evidence type="ECO:0000313" key="3">
    <source>
        <dbReference type="Proteomes" id="UP000269945"/>
    </source>
</evidence>
<dbReference type="EMBL" id="CYRY02029145">
    <property type="protein sequence ID" value="VCX02751.1"/>
    <property type="molecule type" value="Genomic_DNA"/>
</dbReference>
<name>A0A9X9Q3F8_GULGU</name>
<protein>
    <submittedName>
        <fullName evidence="2">Uncharacterized protein</fullName>
    </submittedName>
</protein>
<accession>A0A9X9Q3F8</accession>
<feature type="compositionally biased region" description="Acidic residues" evidence="1">
    <location>
        <begin position="1"/>
        <end position="19"/>
    </location>
</feature>
<evidence type="ECO:0000256" key="1">
    <source>
        <dbReference type="SAM" id="MobiDB-lite"/>
    </source>
</evidence>
<dbReference type="Proteomes" id="UP000269945">
    <property type="component" value="Unassembled WGS sequence"/>
</dbReference>
<dbReference type="AlphaFoldDB" id="A0A9X9Q3F8"/>
<keyword evidence="3" id="KW-1185">Reference proteome</keyword>
<sequence>MAEVDEEVPESNSDSETEGEGGSPKMKQWVTAITENRKIPYQPKDKECEKVQKILTKVKLALQQNVEKRKKGKKPTILVCYHRQSKKKTENQPKKDEESLTPNPGNALCLPGVKDLEVAVTSPEKALERWMLR</sequence>
<proteinExistence type="predicted"/>
<comment type="caution">
    <text evidence="2">The sequence shown here is derived from an EMBL/GenBank/DDBJ whole genome shotgun (WGS) entry which is preliminary data.</text>
</comment>
<organism evidence="2 3">
    <name type="scientific">Gulo gulo</name>
    <name type="common">Wolverine</name>
    <name type="synonym">Gluton</name>
    <dbReference type="NCBI Taxonomy" id="48420"/>
    <lineage>
        <taxon>Eukaryota</taxon>
        <taxon>Metazoa</taxon>
        <taxon>Chordata</taxon>
        <taxon>Craniata</taxon>
        <taxon>Vertebrata</taxon>
        <taxon>Euteleostomi</taxon>
        <taxon>Mammalia</taxon>
        <taxon>Eutheria</taxon>
        <taxon>Laurasiatheria</taxon>
        <taxon>Carnivora</taxon>
        <taxon>Caniformia</taxon>
        <taxon>Musteloidea</taxon>
        <taxon>Mustelidae</taxon>
        <taxon>Guloninae</taxon>
        <taxon>Gulo</taxon>
    </lineage>
</organism>
<evidence type="ECO:0000313" key="2">
    <source>
        <dbReference type="EMBL" id="VCX02751.1"/>
    </source>
</evidence>
<gene>
    <name evidence="2" type="ORF">BN2614_LOCUS2</name>
</gene>
<feature type="region of interest" description="Disordered" evidence="1">
    <location>
        <begin position="1"/>
        <end position="27"/>
    </location>
</feature>